<dbReference type="InterPro" id="IPR003370">
    <property type="entry name" value="Chromate_transpt"/>
</dbReference>
<dbReference type="PANTHER" id="PTHR43663">
    <property type="entry name" value="CHROMATE TRANSPORT PROTEIN-RELATED"/>
    <property type="match status" value="1"/>
</dbReference>
<accession>A0A1S1Z442</accession>
<keyword evidence="4 7" id="KW-0812">Transmembrane</keyword>
<keyword evidence="6 7" id="KW-0472">Membrane</keyword>
<dbReference type="Pfam" id="PF02417">
    <property type="entry name" value="Chromate_transp"/>
    <property type="match status" value="1"/>
</dbReference>
<proteinExistence type="inferred from homology"/>
<evidence type="ECO:0000256" key="4">
    <source>
        <dbReference type="ARBA" id="ARBA00022692"/>
    </source>
</evidence>
<evidence type="ECO:0000313" key="9">
    <source>
        <dbReference type="Proteomes" id="UP000179797"/>
    </source>
</evidence>
<evidence type="ECO:0000256" key="7">
    <source>
        <dbReference type="SAM" id="Phobius"/>
    </source>
</evidence>
<keyword evidence="3" id="KW-1003">Cell membrane</keyword>
<keyword evidence="9" id="KW-1185">Reference proteome</keyword>
<feature type="transmembrane region" description="Helical" evidence="7">
    <location>
        <begin position="74"/>
        <end position="98"/>
    </location>
</feature>
<gene>
    <name evidence="8" type="ORF">NH26_17510</name>
</gene>
<dbReference type="STRING" id="915059.NH26_17510"/>
<dbReference type="Proteomes" id="UP000179797">
    <property type="component" value="Unassembled WGS sequence"/>
</dbReference>
<keyword evidence="5 7" id="KW-1133">Transmembrane helix</keyword>
<dbReference type="EMBL" id="JRYR02000001">
    <property type="protein sequence ID" value="OHX68011.1"/>
    <property type="molecule type" value="Genomic_DNA"/>
</dbReference>
<evidence type="ECO:0000256" key="6">
    <source>
        <dbReference type="ARBA" id="ARBA00023136"/>
    </source>
</evidence>
<dbReference type="RefSeq" id="WP_044220073.1">
    <property type="nucleotide sequence ID" value="NZ_JRYR02000001.1"/>
</dbReference>
<dbReference type="GO" id="GO:0015109">
    <property type="term" value="F:chromate transmembrane transporter activity"/>
    <property type="evidence" value="ECO:0007669"/>
    <property type="project" value="InterPro"/>
</dbReference>
<dbReference type="OrthoDB" id="9788907at2"/>
<name>A0A1S1Z442_FLAPC</name>
<evidence type="ECO:0000313" key="8">
    <source>
        <dbReference type="EMBL" id="OHX68011.1"/>
    </source>
</evidence>
<dbReference type="InterPro" id="IPR052518">
    <property type="entry name" value="CHR_Transporter"/>
</dbReference>
<comment type="subcellular location">
    <subcellularLocation>
        <location evidence="1">Cell membrane</location>
        <topology evidence="1">Multi-pass membrane protein</topology>
    </subcellularLocation>
</comment>
<feature type="transmembrane region" description="Helical" evidence="7">
    <location>
        <begin position="49"/>
        <end position="68"/>
    </location>
</feature>
<dbReference type="GO" id="GO:0005886">
    <property type="term" value="C:plasma membrane"/>
    <property type="evidence" value="ECO:0007669"/>
    <property type="project" value="UniProtKB-SubCell"/>
</dbReference>
<evidence type="ECO:0008006" key="10">
    <source>
        <dbReference type="Google" id="ProtNLM"/>
    </source>
</evidence>
<evidence type="ECO:0000256" key="2">
    <source>
        <dbReference type="ARBA" id="ARBA00005262"/>
    </source>
</evidence>
<dbReference type="PANTHER" id="PTHR43663:SF1">
    <property type="entry name" value="CHROMATE TRANSPORTER"/>
    <property type="match status" value="1"/>
</dbReference>
<organism evidence="8 9">
    <name type="scientific">Flammeovirga pacifica</name>
    <dbReference type="NCBI Taxonomy" id="915059"/>
    <lineage>
        <taxon>Bacteria</taxon>
        <taxon>Pseudomonadati</taxon>
        <taxon>Bacteroidota</taxon>
        <taxon>Cytophagia</taxon>
        <taxon>Cytophagales</taxon>
        <taxon>Flammeovirgaceae</taxon>
        <taxon>Flammeovirga</taxon>
    </lineage>
</organism>
<dbReference type="AlphaFoldDB" id="A0A1S1Z442"/>
<feature type="transmembrane region" description="Helical" evidence="7">
    <location>
        <begin position="142"/>
        <end position="175"/>
    </location>
</feature>
<comment type="caution">
    <text evidence="8">The sequence shown here is derived from an EMBL/GenBank/DDBJ whole genome shotgun (WGS) entry which is preliminary data.</text>
</comment>
<evidence type="ECO:0000256" key="1">
    <source>
        <dbReference type="ARBA" id="ARBA00004651"/>
    </source>
</evidence>
<feature type="transmembrane region" description="Helical" evidence="7">
    <location>
        <begin position="6"/>
        <end position="28"/>
    </location>
</feature>
<reference evidence="8 9" key="1">
    <citation type="journal article" date="2012" name="Int. J. Syst. Evol. Microbiol.">
        <title>Flammeovirga pacifica sp. nov., isolated from deep-sea sediment.</title>
        <authorList>
            <person name="Xu H."/>
            <person name="Fu Y."/>
            <person name="Yang N."/>
            <person name="Ding Z."/>
            <person name="Lai Q."/>
            <person name="Zeng R."/>
        </authorList>
    </citation>
    <scope>NUCLEOTIDE SEQUENCE [LARGE SCALE GENOMIC DNA]</scope>
    <source>
        <strain evidence="9">DSM 24597 / LMG 26175 / WPAGA1</strain>
    </source>
</reference>
<sequence length="184" mass="20465">MIYFELFFSFFKVGMFTFGGGYAMVPLLEKELIDKKKWLTNDELLEIMSIAQMTPGTIAINAATFVGYREKGFLGGIMTTIGVMAPSYLVITLIYHLFNTSFEHPIAQKAFLGARACIVALIGHSVWKMFQGSVKDKFSFGIFLGACILLFVFHIHPILLIVLGAVTGILLLVTMPSKIKKLLK</sequence>
<comment type="similarity">
    <text evidence="2">Belongs to the chromate ion transporter (CHR) (TC 2.A.51) family.</text>
</comment>
<protein>
    <recommendedName>
        <fullName evidence="10">Chromate transporter</fullName>
    </recommendedName>
</protein>
<evidence type="ECO:0000256" key="3">
    <source>
        <dbReference type="ARBA" id="ARBA00022475"/>
    </source>
</evidence>
<evidence type="ECO:0000256" key="5">
    <source>
        <dbReference type="ARBA" id="ARBA00022989"/>
    </source>
</evidence>
<feature type="transmembrane region" description="Helical" evidence="7">
    <location>
        <begin position="110"/>
        <end position="130"/>
    </location>
</feature>